<proteinExistence type="predicted"/>
<evidence type="ECO:0000313" key="2">
    <source>
        <dbReference type="EMBL" id="AEW92628.1"/>
    </source>
</evidence>
<dbReference type="HOGENOM" id="CLU_107402_0_0_11"/>
<keyword evidence="3" id="KW-1185">Reference proteome</keyword>
<dbReference type="EMBL" id="CP003219">
    <property type="protein sequence ID" value="AEW92628.1"/>
    <property type="molecule type" value="Genomic_DNA"/>
</dbReference>
<reference evidence="3" key="1">
    <citation type="submission" date="2011-12" db="EMBL/GenBank/DDBJ databases">
        <title>Complete genome sequence of Streptomyces cattleya strain DSM 46488.</title>
        <authorList>
            <person name="Ou H.-Y."/>
            <person name="Li P."/>
            <person name="Zhao C."/>
            <person name="O'Hagan D."/>
            <person name="Deng Z."/>
        </authorList>
    </citation>
    <scope>NUCLEOTIDE SEQUENCE [LARGE SCALE GENOMIC DNA]</scope>
    <source>
        <strain evidence="3">ATCC 35852 / DSM 46488 / JCM 4925 / NBRC 14057 / NRRL 8057</strain>
    </source>
</reference>
<dbReference type="RefSeq" id="WP_014141020.1">
    <property type="nucleotide sequence ID" value="NC_016111.1"/>
</dbReference>
<dbReference type="KEGG" id="sct:SCAT_0244"/>
<dbReference type="OrthoDB" id="4304577at2"/>
<sequence length="221" mass="23479">MGRAELTRAQREALVGADPVTGLLGGAERVREALAARGLAVRHPRPPHRHYLTPAGRERSAALLAPGPEHEPEPEPSPEPPSPGVFAARTGDESDPPSPDRPRHVASAWQGLCELRRMTGRAPGLPCPWERAHLVPAAALALEAAGLPPSVRSPDGHPSAEGYRVTETAQSDAVRVGWEPTGSVAELRACEVALEGAGWHVTFHPAHPPGRPYVLASPRRL</sequence>
<protein>
    <submittedName>
        <fullName evidence="2">Uncharacterized protein</fullName>
    </submittedName>
</protein>
<dbReference type="AlphaFoldDB" id="F8JNP7"/>
<evidence type="ECO:0000313" key="3">
    <source>
        <dbReference type="Proteomes" id="UP000007842"/>
    </source>
</evidence>
<dbReference type="KEGG" id="scy:SCATT_02570"/>
<feature type="compositionally biased region" description="Basic residues" evidence="1">
    <location>
        <begin position="40"/>
        <end position="51"/>
    </location>
</feature>
<dbReference type="Proteomes" id="UP000007842">
    <property type="component" value="Chromosome"/>
</dbReference>
<name>F8JNP7_STREN</name>
<organism evidence="2 3">
    <name type="scientific">Streptantibioticus cattleyicolor (strain ATCC 35852 / DSM 46488 / JCM 4925 / NBRC 14057 / NRRL 8057)</name>
    <name type="common">Streptomyces cattleya</name>
    <dbReference type="NCBI Taxonomy" id="1003195"/>
    <lineage>
        <taxon>Bacteria</taxon>
        <taxon>Bacillati</taxon>
        <taxon>Actinomycetota</taxon>
        <taxon>Actinomycetes</taxon>
        <taxon>Kitasatosporales</taxon>
        <taxon>Streptomycetaceae</taxon>
        <taxon>Streptantibioticus</taxon>
    </lineage>
</organism>
<dbReference type="PATRIC" id="fig|1003195.11.peg.1890"/>
<feature type="region of interest" description="Disordered" evidence="1">
    <location>
        <begin position="38"/>
        <end position="105"/>
    </location>
</feature>
<accession>G8WMQ9</accession>
<gene>
    <name evidence="2" type="ordered locus">SCATT_02570</name>
</gene>
<dbReference type="STRING" id="1003195.SCATT_02570"/>
<accession>F8JNP7</accession>
<evidence type="ECO:0000256" key="1">
    <source>
        <dbReference type="SAM" id="MobiDB-lite"/>
    </source>
</evidence>
<dbReference type="eggNOG" id="ENOG50342XC">
    <property type="taxonomic scope" value="Bacteria"/>
</dbReference>